<name>A0A102K7V2_9BURK</name>
<reference evidence="7 8" key="1">
    <citation type="submission" date="2015-11" db="EMBL/GenBank/DDBJ databases">
        <title>Expanding the genomic diversity of Burkholderia species for the development of highly accurate diagnostics.</title>
        <authorList>
            <person name="Sahl J."/>
            <person name="Keim P."/>
            <person name="Wagner D."/>
        </authorList>
    </citation>
    <scope>NUCLEOTIDE SEQUENCE [LARGE SCALE GENOMIC DNA]</scope>
    <source>
        <strain evidence="7 8">RF32-BP4</strain>
    </source>
</reference>
<organism evidence="7 8">
    <name type="scientific">Burkholderia ubonensis</name>
    <dbReference type="NCBI Taxonomy" id="101571"/>
    <lineage>
        <taxon>Bacteria</taxon>
        <taxon>Pseudomonadati</taxon>
        <taxon>Pseudomonadota</taxon>
        <taxon>Betaproteobacteria</taxon>
        <taxon>Burkholderiales</taxon>
        <taxon>Burkholderiaceae</taxon>
        <taxon>Burkholderia</taxon>
        <taxon>Burkholderia cepacia complex</taxon>
    </lineage>
</organism>
<sequence>MSYLPILLQIAAVYFVALVTPGPNIFMISQLSMSGRRSLGAVSALGVGTASITWATLAMLGLAAVLHQVEWLYDTIRIGGAAYLVYFGFKLLRASARRDPAPNTASAAPATLPPPDARARLHAHLRAYRTGLVTCLTNPKSCAFWTSVFAAMLPAHVPLWFNGAALLTIGAMSVGWYCSVAYLFASPRAQRGYRRVRRPLDALCGAALVGLGAKLAADR</sequence>
<feature type="transmembrane region" description="Helical" evidence="6">
    <location>
        <begin position="39"/>
        <end position="65"/>
    </location>
</feature>
<dbReference type="PANTHER" id="PTHR30086:SF20">
    <property type="entry name" value="ARGININE EXPORTER PROTEIN ARGO-RELATED"/>
    <property type="match status" value="1"/>
</dbReference>
<comment type="subcellular location">
    <subcellularLocation>
        <location evidence="1">Cell membrane</location>
        <topology evidence="1">Multi-pass membrane protein</topology>
    </subcellularLocation>
</comment>
<evidence type="ECO:0000313" key="8">
    <source>
        <dbReference type="Proteomes" id="UP000065521"/>
    </source>
</evidence>
<accession>A0A102K7V2</accession>
<dbReference type="InterPro" id="IPR001123">
    <property type="entry name" value="LeuE-type"/>
</dbReference>
<dbReference type="AlphaFoldDB" id="A0A102K7V2"/>
<feature type="transmembrane region" description="Helical" evidence="6">
    <location>
        <begin position="142"/>
        <end position="161"/>
    </location>
</feature>
<dbReference type="RefSeq" id="WP_059634508.1">
    <property type="nucleotide sequence ID" value="NZ_JBGRUR010000002.1"/>
</dbReference>
<evidence type="ECO:0000313" key="7">
    <source>
        <dbReference type="EMBL" id="KUZ88842.1"/>
    </source>
</evidence>
<evidence type="ECO:0000256" key="5">
    <source>
        <dbReference type="ARBA" id="ARBA00023136"/>
    </source>
</evidence>
<dbReference type="PANTHER" id="PTHR30086">
    <property type="entry name" value="ARGININE EXPORTER PROTEIN ARGO"/>
    <property type="match status" value="1"/>
</dbReference>
<comment type="caution">
    <text evidence="7">The sequence shown here is derived from an EMBL/GenBank/DDBJ whole genome shotgun (WGS) entry which is preliminary data.</text>
</comment>
<feature type="transmembrane region" description="Helical" evidence="6">
    <location>
        <begin position="71"/>
        <end position="89"/>
    </location>
</feature>
<keyword evidence="3 6" id="KW-0812">Transmembrane</keyword>
<evidence type="ECO:0000256" key="6">
    <source>
        <dbReference type="SAM" id="Phobius"/>
    </source>
</evidence>
<evidence type="ECO:0000256" key="4">
    <source>
        <dbReference type="ARBA" id="ARBA00022989"/>
    </source>
</evidence>
<feature type="transmembrane region" description="Helical" evidence="6">
    <location>
        <begin position="167"/>
        <end position="185"/>
    </location>
</feature>
<evidence type="ECO:0000256" key="1">
    <source>
        <dbReference type="ARBA" id="ARBA00004651"/>
    </source>
</evidence>
<dbReference type="Pfam" id="PF01810">
    <property type="entry name" value="LysE"/>
    <property type="match status" value="1"/>
</dbReference>
<gene>
    <name evidence="7" type="ORF">WI38_18925</name>
</gene>
<evidence type="ECO:0000256" key="3">
    <source>
        <dbReference type="ARBA" id="ARBA00022692"/>
    </source>
</evidence>
<keyword evidence="4 6" id="KW-1133">Transmembrane helix</keyword>
<feature type="transmembrane region" description="Helical" evidence="6">
    <location>
        <begin position="6"/>
        <end position="27"/>
    </location>
</feature>
<protein>
    <submittedName>
        <fullName evidence="7">Lysine transporter LysE</fullName>
    </submittedName>
</protein>
<dbReference type="Proteomes" id="UP000065521">
    <property type="component" value="Unassembled WGS sequence"/>
</dbReference>
<keyword evidence="5 6" id="KW-0472">Membrane</keyword>
<dbReference type="GO" id="GO:0005886">
    <property type="term" value="C:plasma membrane"/>
    <property type="evidence" value="ECO:0007669"/>
    <property type="project" value="UniProtKB-SubCell"/>
</dbReference>
<keyword evidence="2" id="KW-1003">Cell membrane</keyword>
<dbReference type="EMBL" id="LOTN01000036">
    <property type="protein sequence ID" value="KUZ88842.1"/>
    <property type="molecule type" value="Genomic_DNA"/>
</dbReference>
<evidence type="ECO:0000256" key="2">
    <source>
        <dbReference type="ARBA" id="ARBA00022475"/>
    </source>
</evidence>
<dbReference type="GO" id="GO:0015171">
    <property type="term" value="F:amino acid transmembrane transporter activity"/>
    <property type="evidence" value="ECO:0007669"/>
    <property type="project" value="TreeGrafter"/>
</dbReference>
<proteinExistence type="predicted"/>